<comment type="similarity">
    <text evidence="2 13">Belongs to the type III secretion exporter family.</text>
</comment>
<evidence type="ECO:0000256" key="7">
    <source>
        <dbReference type="ARBA" id="ARBA00022795"/>
    </source>
</evidence>
<keyword evidence="10 13" id="KW-0472">Membrane</keyword>
<dbReference type="Gene3D" id="6.10.250.2080">
    <property type="match status" value="1"/>
</dbReference>
<comment type="subcellular location">
    <subcellularLocation>
        <location evidence="1">Cell membrane</location>
        <topology evidence="1">Multi-pass membrane protein</topology>
    </subcellularLocation>
</comment>
<evidence type="ECO:0000256" key="8">
    <source>
        <dbReference type="ARBA" id="ARBA00022927"/>
    </source>
</evidence>
<reference evidence="15 16" key="1">
    <citation type="submission" date="2014-07" db="EMBL/GenBank/DDBJ databases">
        <title>Comparative analysis of Nitrosococcus oceani genome inventories of strains from Pacific and Atlantic gyres.</title>
        <authorList>
            <person name="Lim C.K."/>
            <person name="Wang L."/>
            <person name="Sayavedra-Soto L.A."/>
            <person name="Klotz M.G."/>
        </authorList>
    </citation>
    <scope>NUCLEOTIDE SEQUENCE [LARGE SCALE GENOMIC DNA]</scope>
    <source>
        <strain evidence="15 16">C-27</strain>
    </source>
</reference>
<organism evidence="15 16">
    <name type="scientific">Nitrosococcus oceani C-27</name>
    <dbReference type="NCBI Taxonomy" id="314279"/>
    <lineage>
        <taxon>Bacteria</taxon>
        <taxon>Pseudomonadati</taxon>
        <taxon>Pseudomonadota</taxon>
        <taxon>Gammaproteobacteria</taxon>
        <taxon>Chromatiales</taxon>
        <taxon>Chromatiaceae</taxon>
        <taxon>Nitrosococcus</taxon>
    </lineage>
</organism>
<dbReference type="GO" id="GO:0005886">
    <property type="term" value="C:plasma membrane"/>
    <property type="evidence" value="ECO:0007669"/>
    <property type="project" value="UniProtKB-SubCell"/>
</dbReference>
<feature type="transmembrane region" description="Helical" evidence="13">
    <location>
        <begin position="96"/>
        <end position="125"/>
    </location>
</feature>
<feature type="transmembrane region" description="Helical" evidence="13">
    <location>
        <begin position="146"/>
        <end position="167"/>
    </location>
</feature>
<keyword evidence="8 13" id="KW-0653">Protein transport</keyword>
<evidence type="ECO:0000256" key="1">
    <source>
        <dbReference type="ARBA" id="ARBA00004651"/>
    </source>
</evidence>
<evidence type="ECO:0000256" key="9">
    <source>
        <dbReference type="ARBA" id="ARBA00022989"/>
    </source>
</evidence>
<dbReference type="EMBL" id="JPGN01000070">
    <property type="protein sequence ID" value="KFI18920.1"/>
    <property type="molecule type" value="Genomic_DNA"/>
</dbReference>
<keyword evidence="15" id="KW-0969">Cilium</keyword>
<feature type="transmembrane region" description="Helical" evidence="13">
    <location>
        <begin position="33"/>
        <end position="54"/>
    </location>
</feature>
<dbReference type="NCBIfam" id="TIGR00328">
    <property type="entry name" value="flhB"/>
    <property type="match status" value="1"/>
</dbReference>
<dbReference type="SUPFAM" id="SSF160544">
    <property type="entry name" value="EscU C-terminal domain-like"/>
    <property type="match status" value="1"/>
</dbReference>
<dbReference type="HOGENOM" id="CLU_041013_1_0_6"/>
<name>A0A0E2Z5W9_9GAMM</name>
<dbReference type="Pfam" id="PF01312">
    <property type="entry name" value="Bac_export_2"/>
    <property type="match status" value="1"/>
</dbReference>
<dbReference type="FunFam" id="3.40.1690.10:FF:000001">
    <property type="entry name" value="Flagellar biosynthetic protein FlhB"/>
    <property type="match status" value="1"/>
</dbReference>
<accession>A0A0E2Z5W9</accession>
<sequence>MADSSAQERTEQPTPKRQEEARKKGQVPRSRELSTTVLLLSSALGLVLIGEPLLQGLADLMRQGLQLERAQIFEPKAAILQFQQGVGEAVKIITPFLALTLIAALAAPLLMGGWSFSAQSLGFKWEKLNPAKGMKRIFGPQGGMELLKALIKFLLLSGVGCLLFWLFSPDLIALGRQPFVPAVFQLAHLMGWSLVGLSASLALIAVIDAPFQGWNHTRQLKMTRQEVKEEHKETDGNPELKGRIRRVQREIASRRMMAAVPQADVVVVNPTHYAVALNYEQDKQGAPRVVAKGVDQVAIKIRTVAAGNNVPVLSAPALSRAIYHSTKLDQEIPAGLYRAVAQVLAYVLQLRQYQRRGGPRPQPIPNEFPIPEDLRRD</sequence>
<evidence type="ECO:0000256" key="4">
    <source>
        <dbReference type="ARBA" id="ARBA00022448"/>
    </source>
</evidence>
<evidence type="ECO:0000256" key="11">
    <source>
        <dbReference type="ARBA" id="ARBA00023225"/>
    </source>
</evidence>
<dbReference type="PANTHER" id="PTHR30531:SF12">
    <property type="entry name" value="FLAGELLAR BIOSYNTHETIC PROTEIN FLHB"/>
    <property type="match status" value="1"/>
</dbReference>
<feature type="region of interest" description="Disordered" evidence="14">
    <location>
        <begin position="356"/>
        <end position="377"/>
    </location>
</feature>
<dbReference type="GO" id="GO:0044780">
    <property type="term" value="P:bacterial-type flagellum assembly"/>
    <property type="evidence" value="ECO:0007669"/>
    <property type="project" value="InterPro"/>
</dbReference>
<feature type="region of interest" description="Disordered" evidence="14">
    <location>
        <begin position="1"/>
        <end position="29"/>
    </location>
</feature>
<dbReference type="OrthoDB" id="9807950at2"/>
<evidence type="ECO:0000256" key="5">
    <source>
        <dbReference type="ARBA" id="ARBA00022475"/>
    </source>
</evidence>
<dbReference type="Gene3D" id="3.40.1690.10">
    <property type="entry name" value="secretion proteins EscU"/>
    <property type="match status" value="1"/>
</dbReference>
<gene>
    <name evidence="13" type="primary">flhB</name>
    <name evidence="15" type="ORF">IB75_11515</name>
</gene>
<dbReference type="InterPro" id="IPR029025">
    <property type="entry name" value="T3SS_substrate_exporter_C"/>
</dbReference>
<dbReference type="AlphaFoldDB" id="A0A0E2Z5W9"/>
<proteinExistence type="inferred from homology"/>
<dbReference type="InterPro" id="IPR006136">
    <property type="entry name" value="FlhB"/>
</dbReference>
<evidence type="ECO:0000256" key="12">
    <source>
        <dbReference type="ARBA" id="ARBA00025078"/>
    </source>
</evidence>
<protein>
    <recommendedName>
        <fullName evidence="3 13">Flagellar biosynthetic protein FlhB</fullName>
    </recommendedName>
</protein>
<evidence type="ECO:0000256" key="14">
    <source>
        <dbReference type="SAM" id="MobiDB-lite"/>
    </source>
</evidence>
<evidence type="ECO:0000313" key="15">
    <source>
        <dbReference type="EMBL" id="KFI18920.1"/>
    </source>
</evidence>
<keyword evidence="11 13" id="KW-1006">Bacterial flagellum protein export</keyword>
<feature type="compositionally biased region" description="Basic and acidic residues" evidence="14">
    <location>
        <begin position="1"/>
        <end position="23"/>
    </location>
</feature>
<dbReference type="GO" id="GO:0009306">
    <property type="term" value="P:protein secretion"/>
    <property type="evidence" value="ECO:0007669"/>
    <property type="project" value="InterPro"/>
</dbReference>
<keyword evidence="7 13" id="KW-1005">Bacterial flagellum biogenesis</keyword>
<comment type="caution">
    <text evidence="15">The sequence shown here is derived from an EMBL/GenBank/DDBJ whole genome shotgun (WGS) entry which is preliminary data.</text>
</comment>
<keyword evidence="15" id="KW-0966">Cell projection</keyword>
<feature type="transmembrane region" description="Helical" evidence="13">
    <location>
        <begin position="187"/>
        <end position="211"/>
    </location>
</feature>
<comment type="function">
    <text evidence="12 13">Required for formation of the rod structure in the basal body of the flagellar apparatus. Together with FliI and FliH, may constitute the export apparatus of flagellin.</text>
</comment>
<dbReference type="InterPro" id="IPR006135">
    <property type="entry name" value="T3SS_substrate_exporter"/>
</dbReference>
<dbReference type="PANTHER" id="PTHR30531">
    <property type="entry name" value="FLAGELLAR BIOSYNTHETIC PROTEIN FLHB"/>
    <property type="match status" value="1"/>
</dbReference>
<keyword evidence="9 13" id="KW-1133">Transmembrane helix</keyword>
<keyword evidence="6 13" id="KW-0812">Transmembrane</keyword>
<evidence type="ECO:0000313" key="16">
    <source>
        <dbReference type="Proteomes" id="UP000028839"/>
    </source>
</evidence>
<keyword evidence="4 13" id="KW-0813">Transport</keyword>
<keyword evidence="15" id="KW-0282">Flagellum</keyword>
<keyword evidence="5 13" id="KW-1003">Cell membrane</keyword>
<evidence type="ECO:0000256" key="10">
    <source>
        <dbReference type="ARBA" id="ARBA00023136"/>
    </source>
</evidence>
<dbReference type="Proteomes" id="UP000028839">
    <property type="component" value="Unassembled WGS sequence"/>
</dbReference>
<evidence type="ECO:0000256" key="13">
    <source>
        <dbReference type="RuleBase" id="RU364091"/>
    </source>
</evidence>
<dbReference type="PRINTS" id="PR00950">
    <property type="entry name" value="TYPE3IMSPROT"/>
</dbReference>
<evidence type="ECO:0000256" key="3">
    <source>
        <dbReference type="ARBA" id="ARBA00021622"/>
    </source>
</evidence>
<evidence type="ECO:0000256" key="2">
    <source>
        <dbReference type="ARBA" id="ARBA00010690"/>
    </source>
</evidence>
<evidence type="ECO:0000256" key="6">
    <source>
        <dbReference type="ARBA" id="ARBA00022692"/>
    </source>
</evidence>